<dbReference type="EMBL" id="BDUF01000023">
    <property type="protein sequence ID" value="GAX89547.1"/>
    <property type="molecule type" value="Genomic_DNA"/>
</dbReference>
<protein>
    <submittedName>
        <fullName evidence="9">Bifunctional metallophosphatase/5'-nucleotidase</fullName>
    </submittedName>
</protein>
<dbReference type="Gene3D" id="3.60.21.10">
    <property type="match status" value="1"/>
</dbReference>
<sequence>MGKSTIWRKLRKAIPVTGLAAVLAVSPVAAANPELSAAAADAEAVKSQNIQVQILGINDFHGQLNVTRKVGGKDVGRADYLATYLKEREATNKNTLLVHAGDVVGASAPVSSLLQDEPTIEILNELGFDLGVPGNHEFDEGVDEMMRLIYGGYHPKTGKFKGAKFPYVLANVVDKSTNEPILPPFHVQVVNGVKIGFIGVVLSDTPSIVIPSGVKDVQFTDEAEAINKYAKLLKNKGVKSIIVLAHNPGTSRQDGSNPTGEAVEIANAIDDEVDVIFAGHSHQFMNAVVDGKLIVQSYAYGTAFSDVDLEIDKKTGDIVSKKTEIVTTFHEGKTPDPAIKAMIEKYEAQVAPIVNEVVGTAADDLPYDDRYEKEVAIGNLIADAQRATMKTDFSFMNPGGIRTSIDKGEVTWGELYTVQPFNNDLVKMTLTGEQIRKLLEQQWYTKTDGSIGLRTLQISGLKYTRDKAARKILDITLPDGTPIDPKATYTVTVNSFLADGGDNFTVLKEGQNREVGPTDIDALVNYIKQLTQPFSAAVEGRITEVAAP</sequence>
<dbReference type="FunFam" id="3.60.21.10:FF:000052">
    <property type="entry name" value="Endonuclease YhcR"/>
    <property type="match status" value="1"/>
</dbReference>
<feature type="chain" id="PRO_5039750748" evidence="6">
    <location>
        <begin position="32"/>
        <end position="548"/>
    </location>
</feature>
<organism evidence="9 10">
    <name type="scientific">Effusibacillus lacus</name>
    <dbReference type="NCBI Taxonomy" id="1348429"/>
    <lineage>
        <taxon>Bacteria</taxon>
        <taxon>Bacillati</taxon>
        <taxon>Bacillota</taxon>
        <taxon>Bacilli</taxon>
        <taxon>Bacillales</taxon>
        <taxon>Alicyclobacillaceae</taxon>
        <taxon>Effusibacillus</taxon>
    </lineage>
</organism>
<dbReference type="InterPro" id="IPR008334">
    <property type="entry name" value="5'-Nucleotdase_C"/>
</dbReference>
<evidence type="ECO:0000256" key="5">
    <source>
        <dbReference type="ARBA" id="ARBA00023088"/>
    </source>
</evidence>
<keyword evidence="2" id="KW-0134">Cell wall</keyword>
<dbReference type="Pfam" id="PF02872">
    <property type="entry name" value="5_nucleotid_C"/>
    <property type="match status" value="1"/>
</dbReference>
<keyword evidence="3" id="KW-0964">Secreted</keyword>
<dbReference type="FunFam" id="3.90.780.10:FF:000004">
    <property type="entry name" value="UDP-sugar hydrolase, putative"/>
    <property type="match status" value="1"/>
</dbReference>
<dbReference type="SUPFAM" id="SSF55816">
    <property type="entry name" value="5'-nucleotidase (syn. UDP-sugar hydrolase), C-terminal domain"/>
    <property type="match status" value="1"/>
</dbReference>
<dbReference type="Pfam" id="PF00149">
    <property type="entry name" value="Metallophos"/>
    <property type="match status" value="1"/>
</dbReference>
<keyword evidence="5" id="KW-0572">Peptidoglycan-anchor</keyword>
<dbReference type="GO" id="GO:0030288">
    <property type="term" value="C:outer membrane-bounded periplasmic space"/>
    <property type="evidence" value="ECO:0007669"/>
    <property type="project" value="TreeGrafter"/>
</dbReference>
<dbReference type="SUPFAM" id="SSF56300">
    <property type="entry name" value="Metallo-dependent phosphatases"/>
    <property type="match status" value="1"/>
</dbReference>
<comment type="similarity">
    <text evidence="6">Belongs to the 5'-nucleotidase family.</text>
</comment>
<comment type="caution">
    <text evidence="9">The sequence shown here is derived from an EMBL/GenBank/DDBJ whole genome shotgun (WGS) entry which is preliminary data.</text>
</comment>
<dbReference type="PRINTS" id="PR01607">
    <property type="entry name" value="APYRASEFAMLY"/>
</dbReference>
<dbReference type="InterPro" id="IPR004843">
    <property type="entry name" value="Calcineurin-like_PHP"/>
</dbReference>
<evidence type="ECO:0000256" key="6">
    <source>
        <dbReference type="RuleBase" id="RU362119"/>
    </source>
</evidence>
<accession>A0A292YGC8</accession>
<dbReference type="Gene3D" id="3.90.780.10">
    <property type="entry name" value="5'-Nucleotidase, C-terminal domain"/>
    <property type="match status" value="1"/>
</dbReference>
<evidence type="ECO:0000259" key="7">
    <source>
        <dbReference type="Pfam" id="PF00149"/>
    </source>
</evidence>
<dbReference type="Proteomes" id="UP000217785">
    <property type="component" value="Unassembled WGS sequence"/>
</dbReference>
<evidence type="ECO:0000259" key="8">
    <source>
        <dbReference type="Pfam" id="PF02872"/>
    </source>
</evidence>
<name>A0A292YGC8_9BACL</name>
<comment type="subcellular location">
    <subcellularLocation>
        <location evidence="1">Secreted</location>
        <location evidence="1">Cell wall</location>
        <topology evidence="1">Peptidoglycan-anchor</topology>
    </subcellularLocation>
</comment>
<evidence type="ECO:0000313" key="10">
    <source>
        <dbReference type="Proteomes" id="UP000217785"/>
    </source>
</evidence>
<dbReference type="GO" id="GO:0009166">
    <property type="term" value="P:nucleotide catabolic process"/>
    <property type="evidence" value="ECO:0007669"/>
    <property type="project" value="InterPro"/>
</dbReference>
<evidence type="ECO:0000256" key="1">
    <source>
        <dbReference type="ARBA" id="ARBA00004168"/>
    </source>
</evidence>
<keyword evidence="10" id="KW-1185">Reference proteome</keyword>
<dbReference type="GO" id="GO:0008253">
    <property type="term" value="F:5'-nucleotidase activity"/>
    <property type="evidence" value="ECO:0007669"/>
    <property type="project" value="TreeGrafter"/>
</dbReference>
<keyword evidence="6" id="KW-0547">Nucleotide-binding</keyword>
<dbReference type="GO" id="GO:0008768">
    <property type="term" value="F:UDP-sugar diphosphatase activity"/>
    <property type="evidence" value="ECO:0007669"/>
    <property type="project" value="TreeGrafter"/>
</dbReference>
<keyword evidence="6" id="KW-0378">Hydrolase</keyword>
<feature type="domain" description="5'-Nucleotidase C-terminal" evidence="8">
    <location>
        <begin position="357"/>
        <end position="509"/>
    </location>
</feature>
<evidence type="ECO:0000313" key="9">
    <source>
        <dbReference type="EMBL" id="GAX89547.1"/>
    </source>
</evidence>
<dbReference type="InterPro" id="IPR029052">
    <property type="entry name" value="Metallo-depent_PP-like"/>
</dbReference>
<dbReference type="InterPro" id="IPR036907">
    <property type="entry name" value="5'-Nucleotdase_C_sf"/>
</dbReference>
<dbReference type="OrthoDB" id="4376109at2"/>
<feature type="signal peptide" evidence="6">
    <location>
        <begin position="1"/>
        <end position="31"/>
    </location>
</feature>
<dbReference type="PANTHER" id="PTHR11575">
    <property type="entry name" value="5'-NUCLEOTIDASE-RELATED"/>
    <property type="match status" value="1"/>
</dbReference>
<proteinExistence type="inferred from homology"/>
<dbReference type="RefSeq" id="WP_096181240.1">
    <property type="nucleotide sequence ID" value="NZ_BDUF01000023.1"/>
</dbReference>
<evidence type="ECO:0000256" key="4">
    <source>
        <dbReference type="ARBA" id="ARBA00022729"/>
    </source>
</evidence>
<evidence type="ECO:0000256" key="3">
    <source>
        <dbReference type="ARBA" id="ARBA00022525"/>
    </source>
</evidence>
<gene>
    <name evidence="9" type="ORF">EFBL_1171</name>
</gene>
<dbReference type="AlphaFoldDB" id="A0A292YGC8"/>
<reference evidence="10" key="1">
    <citation type="submission" date="2017-07" db="EMBL/GenBank/DDBJ databases">
        <title>Draft genome sequence of Effusibacillus lacus strain skLN1.</title>
        <authorList>
            <person name="Watanabe M."/>
            <person name="Kojima H."/>
            <person name="Fukui M."/>
        </authorList>
    </citation>
    <scope>NUCLEOTIDE SEQUENCE [LARGE SCALE GENOMIC DNA]</scope>
    <source>
        <strain evidence="10">skLN1</strain>
    </source>
</reference>
<evidence type="ECO:0000256" key="2">
    <source>
        <dbReference type="ARBA" id="ARBA00022512"/>
    </source>
</evidence>
<dbReference type="InterPro" id="IPR006179">
    <property type="entry name" value="5_nucleotidase/apyrase"/>
</dbReference>
<dbReference type="GO" id="GO:0000166">
    <property type="term" value="F:nucleotide binding"/>
    <property type="evidence" value="ECO:0007669"/>
    <property type="project" value="UniProtKB-KW"/>
</dbReference>
<dbReference type="PANTHER" id="PTHR11575:SF24">
    <property type="entry name" value="5'-NUCLEOTIDASE"/>
    <property type="match status" value="1"/>
</dbReference>
<keyword evidence="4 6" id="KW-0732">Signal</keyword>
<feature type="domain" description="Calcineurin-like phosphoesterase" evidence="7">
    <location>
        <begin position="54"/>
        <end position="283"/>
    </location>
</feature>